<dbReference type="HOGENOM" id="CLU_046519_3_1_0"/>
<name>E8V1F5_TERSS</name>
<gene>
    <name evidence="1" type="ordered locus">AciPR4_0313</name>
</gene>
<evidence type="ECO:0000313" key="1">
    <source>
        <dbReference type="EMBL" id="ADV81150.1"/>
    </source>
</evidence>
<dbReference type="InterPro" id="IPR002763">
    <property type="entry name" value="DUF72"/>
</dbReference>
<proteinExistence type="predicted"/>
<dbReference type="AlphaFoldDB" id="E8V1F5"/>
<dbReference type="RefSeq" id="WP_013566883.1">
    <property type="nucleotide sequence ID" value="NC_014963.1"/>
</dbReference>
<dbReference type="OrthoDB" id="9780310at2"/>
<dbReference type="Pfam" id="PF01904">
    <property type="entry name" value="DUF72"/>
    <property type="match status" value="1"/>
</dbReference>
<dbReference type="eggNOG" id="COG1801">
    <property type="taxonomic scope" value="Bacteria"/>
</dbReference>
<dbReference type="STRING" id="401053.AciPR4_0313"/>
<dbReference type="EMBL" id="CP002467">
    <property type="protein sequence ID" value="ADV81150.1"/>
    <property type="molecule type" value="Genomic_DNA"/>
</dbReference>
<accession>E8V1F5</accession>
<dbReference type="Proteomes" id="UP000006844">
    <property type="component" value="Chromosome"/>
</dbReference>
<keyword evidence="2" id="KW-1185">Reference proteome</keyword>
<dbReference type="Gene3D" id="3.20.20.410">
    <property type="entry name" value="Protein of unknown function UPF0759"/>
    <property type="match status" value="1"/>
</dbReference>
<protein>
    <recommendedName>
        <fullName evidence="3">DUF72 domain-containing protein</fullName>
    </recommendedName>
</protein>
<sequence length="250" mass="28051">MQIKKTEQSAGGLYVGTSGWAYASWKPEFYPKAVPAKKFLEHYATRLNSCEVNYTFRALPSATQLENWLAAVGAPEFRFSFKAPQGITHFKRLKDCGEVLEAFLSSLEPVRQAGKIGCVLFQLPPNFKSDVERLRDFLSLPAMKRAGQIAFEFRNASWFCDEVYAVLQEYGVAVCIAESDDLETPESFTAPFSCYRLRMAGGYADAAVTAFAERFAALSKKREVYVYFKHEDEPTGPLAAEQMLIEARAL</sequence>
<organism evidence="1 2">
    <name type="scientific">Terriglobus saanensis (strain ATCC BAA-1853 / DSM 23119 / SP1PR4)</name>
    <dbReference type="NCBI Taxonomy" id="401053"/>
    <lineage>
        <taxon>Bacteria</taxon>
        <taxon>Pseudomonadati</taxon>
        <taxon>Acidobacteriota</taxon>
        <taxon>Terriglobia</taxon>
        <taxon>Terriglobales</taxon>
        <taxon>Acidobacteriaceae</taxon>
        <taxon>Terriglobus</taxon>
    </lineage>
</organism>
<evidence type="ECO:0000313" key="2">
    <source>
        <dbReference type="Proteomes" id="UP000006844"/>
    </source>
</evidence>
<dbReference type="SUPFAM" id="SSF117396">
    <property type="entry name" value="TM1631-like"/>
    <property type="match status" value="1"/>
</dbReference>
<dbReference type="PANTHER" id="PTHR30348">
    <property type="entry name" value="UNCHARACTERIZED PROTEIN YECE"/>
    <property type="match status" value="1"/>
</dbReference>
<dbReference type="InterPro" id="IPR036520">
    <property type="entry name" value="UPF0759_sf"/>
</dbReference>
<dbReference type="KEGG" id="tsa:AciPR4_0313"/>
<dbReference type="PANTHER" id="PTHR30348:SF4">
    <property type="entry name" value="DUF72 DOMAIN-CONTAINING PROTEIN"/>
    <property type="match status" value="1"/>
</dbReference>
<evidence type="ECO:0008006" key="3">
    <source>
        <dbReference type="Google" id="ProtNLM"/>
    </source>
</evidence>
<reference evidence="1 2" key="1">
    <citation type="journal article" date="2012" name="Stand. Genomic Sci.">
        <title>Complete genome sequence of Terriglobus saanensis type strain SP1PR4(T), an Acidobacteria from tundra soil.</title>
        <authorList>
            <person name="Rawat S.R."/>
            <person name="Mannisto M.K."/>
            <person name="Starovoytov V."/>
            <person name="Goodwin L."/>
            <person name="Nolan M."/>
            <person name="Hauser L."/>
            <person name="Land M."/>
            <person name="Davenport K.W."/>
            <person name="Woyke T."/>
            <person name="Haggblom M.M."/>
        </authorList>
    </citation>
    <scope>NUCLEOTIDE SEQUENCE</scope>
    <source>
        <strain evidence="2">ATCC BAA-1853 / DSM 23119 / SP1PR4</strain>
    </source>
</reference>